<evidence type="ECO:0000313" key="3">
    <source>
        <dbReference type="EMBL" id="NJC28078.1"/>
    </source>
</evidence>
<evidence type="ECO:0000313" key="4">
    <source>
        <dbReference type="Proteomes" id="UP000770785"/>
    </source>
</evidence>
<keyword evidence="4" id="KW-1185">Reference proteome</keyword>
<dbReference type="Proteomes" id="UP000770785">
    <property type="component" value="Unassembled WGS sequence"/>
</dbReference>
<dbReference type="Gene3D" id="2.80.10.50">
    <property type="match status" value="1"/>
</dbReference>
<accession>A0ABX0XGS5</accession>
<dbReference type="InterPro" id="IPR017853">
    <property type="entry name" value="GH"/>
</dbReference>
<sequence>MRNFYLFAILLLGVALPATSGQLHAQAYPFQGLGTVTAEVNVRSDVKEPVNNRLLSVNIGWDSGVFALDGYDNFRAKAFMRDFAPVSVRFPHGVWSNWYDWEEDKPVLRDDYEFGGFQEVIRGNVQYDWTFGFDGLKQLHDERDFDVLWTFSMLYNDATNKAVRRVRDHRAKGFAVTHVEMGNEHFWKDQRSNRLKEPADYLRACREMSAAFKRNNFGTKLSITTSWRRGEGTGRTANIDHTEYNRIIKGDGSHYDALTMHRYVNAGKGGTPTQDNYRTLLTSPLILEEDMRFMRSGVAANKEIWLTEWGVSGGYRAASYLGMADAYLYLFENQNIYKYANWFQIHGTNNFFRQTTSGNSLSTAKTGFGSTYEVLRGVFQDGTLLKTDVTTKTLRGNSKAVVARAVTRNGETQVLAVNKTNQRVKLTLKFNGAQYRGAFRHEAFAFNNLSQDIGDVPFDRNPLALLGQGNSSGENTLFLPPYSISVIKNITIPAPTGGQLIANGNYFLRNPNVGENLTATGGTVVMGGVNNRWVQQWTFDHLGNNVYTIRNRGNNRYLEVPNAGCGKGERVATWTGGGSAHQRWQVTLSGGKYFLRPSHCTSQAADRKPGPDKIVHTWNFSTGNVNQQWNIIRAGGASSRASNASGNELDAISNGGIRLNVFPNPVGTEDVTVRVVGAAEVGEINLTVHDITGREITRMTGGDRVLIPRAVFKTKGVYTVRVVVAGKEYQRRVVMQ</sequence>
<dbReference type="PROSITE" id="PS50231">
    <property type="entry name" value="RICIN_B_LECTIN"/>
    <property type="match status" value="1"/>
</dbReference>
<feature type="domain" description="Ricin B lectin" evidence="2">
    <location>
        <begin position="496"/>
        <end position="632"/>
    </location>
</feature>
<proteinExistence type="predicted"/>
<dbReference type="Gene3D" id="3.20.20.80">
    <property type="entry name" value="Glycosidases"/>
    <property type="match status" value="1"/>
</dbReference>
<evidence type="ECO:0000259" key="2">
    <source>
        <dbReference type="SMART" id="SM00458"/>
    </source>
</evidence>
<dbReference type="Pfam" id="PF14200">
    <property type="entry name" value="RicinB_lectin_2"/>
    <property type="match status" value="1"/>
</dbReference>
<dbReference type="SUPFAM" id="SSF50370">
    <property type="entry name" value="Ricin B-like lectins"/>
    <property type="match status" value="1"/>
</dbReference>
<dbReference type="CDD" id="cd00161">
    <property type="entry name" value="beta-trefoil_Ricin-like"/>
    <property type="match status" value="1"/>
</dbReference>
<organism evidence="3 4">
    <name type="scientific">Neolewinella antarctica</name>
    <dbReference type="NCBI Taxonomy" id="442734"/>
    <lineage>
        <taxon>Bacteria</taxon>
        <taxon>Pseudomonadati</taxon>
        <taxon>Bacteroidota</taxon>
        <taxon>Saprospiria</taxon>
        <taxon>Saprospirales</taxon>
        <taxon>Lewinellaceae</taxon>
        <taxon>Neolewinella</taxon>
    </lineage>
</organism>
<keyword evidence="1" id="KW-0732">Signal</keyword>
<protein>
    <recommendedName>
        <fullName evidence="2">Ricin B lectin domain-containing protein</fullName>
    </recommendedName>
</protein>
<dbReference type="SUPFAM" id="SSF51445">
    <property type="entry name" value="(Trans)glycosidases"/>
    <property type="match status" value="1"/>
</dbReference>
<feature type="chain" id="PRO_5047386329" description="Ricin B lectin domain-containing protein" evidence="1">
    <location>
        <begin position="26"/>
        <end position="736"/>
    </location>
</feature>
<dbReference type="NCBIfam" id="TIGR04183">
    <property type="entry name" value="Por_Secre_tail"/>
    <property type="match status" value="1"/>
</dbReference>
<evidence type="ECO:0000256" key="1">
    <source>
        <dbReference type="SAM" id="SignalP"/>
    </source>
</evidence>
<feature type="signal peptide" evidence="1">
    <location>
        <begin position="1"/>
        <end position="25"/>
    </location>
</feature>
<dbReference type="InterPro" id="IPR026444">
    <property type="entry name" value="Secre_tail"/>
</dbReference>
<name>A0ABX0XGS5_9BACT</name>
<comment type="caution">
    <text evidence="3">The sequence shown here is derived from an EMBL/GenBank/DDBJ whole genome shotgun (WGS) entry which is preliminary data.</text>
</comment>
<reference evidence="3 4" key="1">
    <citation type="submission" date="2020-03" db="EMBL/GenBank/DDBJ databases">
        <title>Genomic Encyclopedia of Type Strains, Phase IV (KMG-IV): sequencing the most valuable type-strain genomes for metagenomic binning, comparative biology and taxonomic classification.</title>
        <authorList>
            <person name="Goeker M."/>
        </authorList>
    </citation>
    <scope>NUCLEOTIDE SEQUENCE [LARGE SCALE GENOMIC DNA]</scope>
    <source>
        <strain evidence="3 4">DSM 105096</strain>
    </source>
</reference>
<dbReference type="RefSeq" id="WP_168039765.1">
    <property type="nucleotide sequence ID" value="NZ_JAATJH010000008.1"/>
</dbReference>
<gene>
    <name evidence="3" type="ORF">GGR27_003597</name>
</gene>
<dbReference type="SMART" id="SM00458">
    <property type="entry name" value="RICIN"/>
    <property type="match status" value="1"/>
</dbReference>
<dbReference type="InterPro" id="IPR000772">
    <property type="entry name" value="Ricin_B_lectin"/>
</dbReference>
<dbReference type="EMBL" id="JAATJH010000008">
    <property type="protein sequence ID" value="NJC28078.1"/>
    <property type="molecule type" value="Genomic_DNA"/>
</dbReference>
<dbReference type="InterPro" id="IPR035992">
    <property type="entry name" value="Ricin_B-like_lectins"/>
</dbReference>